<evidence type="ECO:0000256" key="1">
    <source>
        <dbReference type="ARBA" id="ARBA00023002"/>
    </source>
</evidence>
<dbReference type="InterPro" id="IPR050982">
    <property type="entry name" value="Auxin_biosynth/cation_transpt"/>
</dbReference>
<organism evidence="2 3">
    <name type="scientific">Colletotrichum nymphaeae SA-01</name>
    <dbReference type="NCBI Taxonomy" id="1460502"/>
    <lineage>
        <taxon>Eukaryota</taxon>
        <taxon>Fungi</taxon>
        <taxon>Dikarya</taxon>
        <taxon>Ascomycota</taxon>
        <taxon>Pezizomycotina</taxon>
        <taxon>Sordariomycetes</taxon>
        <taxon>Hypocreomycetidae</taxon>
        <taxon>Glomerellales</taxon>
        <taxon>Glomerellaceae</taxon>
        <taxon>Colletotrichum</taxon>
        <taxon>Colletotrichum acutatum species complex</taxon>
    </lineage>
</organism>
<dbReference type="GO" id="GO:0050660">
    <property type="term" value="F:flavin adenine dinucleotide binding"/>
    <property type="evidence" value="ECO:0007669"/>
    <property type="project" value="TreeGrafter"/>
</dbReference>
<dbReference type="Gene3D" id="3.50.50.60">
    <property type="entry name" value="FAD/NAD(P)-binding domain"/>
    <property type="match status" value="1"/>
</dbReference>
<accession>A0A135TCU7</accession>
<comment type="caution">
    <text evidence="2">The sequence shown here is derived from an EMBL/GenBank/DDBJ whole genome shotgun (WGS) entry which is preliminary data.</text>
</comment>
<proteinExistence type="predicted"/>
<evidence type="ECO:0000313" key="3">
    <source>
        <dbReference type="Proteomes" id="UP000070054"/>
    </source>
</evidence>
<dbReference type="OrthoDB" id="74360at2759"/>
<dbReference type="InterPro" id="IPR036188">
    <property type="entry name" value="FAD/NAD-bd_sf"/>
</dbReference>
<gene>
    <name evidence="2" type="ORF">CNYM01_10250</name>
</gene>
<dbReference type="PANTHER" id="PTHR43539:SF24">
    <property type="entry name" value="FAD_NAD(P)-BINDING DOMAIN-CONTAINING PROTEIN-RELATED"/>
    <property type="match status" value="1"/>
</dbReference>
<dbReference type="Pfam" id="PF13738">
    <property type="entry name" value="Pyr_redox_3"/>
    <property type="match status" value="1"/>
</dbReference>
<keyword evidence="3" id="KW-1185">Reference proteome</keyword>
<dbReference type="PANTHER" id="PTHR43539">
    <property type="entry name" value="FLAVIN-BINDING MONOOXYGENASE-LIKE PROTEIN (AFU_ORTHOLOGUE AFUA_4G09220)"/>
    <property type="match status" value="1"/>
</dbReference>
<keyword evidence="1" id="KW-0560">Oxidoreductase</keyword>
<reference evidence="2 3" key="1">
    <citation type="submission" date="2014-02" db="EMBL/GenBank/DDBJ databases">
        <title>The genome sequence of Colletotrichum nymphaeae SA-01.</title>
        <authorList>
            <person name="Baroncelli R."/>
            <person name="Thon M.R."/>
        </authorList>
    </citation>
    <scope>NUCLEOTIDE SEQUENCE [LARGE SCALE GENOMIC DNA]</scope>
    <source>
        <strain evidence="2 3">SA-01</strain>
    </source>
</reference>
<dbReference type="GO" id="GO:0004497">
    <property type="term" value="F:monooxygenase activity"/>
    <property type="evidence" value="ECO:0007669"/>
    <property type="project" value="UniProtKB-KW"/>
</dbReference>
<protein>
    <submittedName>
        <fullName evidence="2">Flavin-containing monooxygenase</fullName>
    </submittedName>
</protein>
<sequence length="643" mass="71368">MAKNDYIIKLPTLREPTSKTPENARNIIKTWTQAFEEVLTNNVKDGLSGVFREDAWIRDFLGLSWDFRTINGLDEITTFFKENQPRAGIRQIVPREKGAFQPSFGDPAPGVHWVESMFDFESSVGRGKGMVRLALEADDTWKAFMINFTLLELKGFEEAVGVSRPTGHVDPKGGNWKERRERQVEFVVEDPAVLVIGAGELRILDAGGRELLNHALSGHAGLNIGVRLRNLGLPTLLVDRNEHVGDSWRKRYRTLMTHDPIQYCHLPFIPFPGNWPQFMPKDKLADWLESYAKMMELNIWTSTDVEETSYNEQEKTWTVKLRRADGTLRTLKPRHIVLATGQAGDPITPTFPGQDDFKGVVYHGSQHQDASLVNNLSSKKVLVVGSGNSSHDICQNFYENGAAQVTMIQRGGTYVITANKGIFVMHKGMYEEGGPPTEDCDIVAQSIPIPVQFALSTHGTKAITAVDQELLDGLSKAGFKLDFGPEGSGIYRKYITRGGGYYIDVGCSQLIVDGKVKVHHSPGGITGFTPTGLKLADGTTLDADIVVLATGYDGMRSSTRNILGDKVADRVKECWDLDEQGEINSVSPPILITNLGQATNLEQIWRSSGHPRFYYMGGNLALCRSYSRLLALQIKAVEENILV</sequence>
<dbReference type="Proteomes" id="UP000070054">
    <property type="component" value="Unassembled WGS sequence"/>
</dbReference>
<dbReference type="SUPFAM" id="SSF51905">
    <property type="entry name" value="FAD/NAD(P)-binding domain"/>
    <property type="match status" value="2"/>
</dbReference>
<keyword evidence="2" id="KW-0503">Monooxygenase</keyword>
<evidence type="ECO:0000313" key="2">
    <source>
        <dbReference type="EMBL" id="KXH45982.1"/>
    </source>
</evidence>
<dbReference type="AlphaFoldDB" id="A0A135TCU7"/>
<name>A0A135TCU7_9PEZI</name>
<dbReference type="EMBL" id="JEMN01001161">
    <property type="protein sequence ID" value="KXH45982.1"/>
    <property type="molecule type" value="Genomic_DNA"/>
</dbReference>